<keyword evidence="2 5" id="KW-0812">Transmembrane</keyword>
<feature type="domain" description="O-antigen ligase-related" evidence="6">
    <location>
        <begin position="232"/>
        <end position="381"/>
    </location>
</feature>
<comment type="subcellular location">
    <subcellularLocation>
        <location evidence="1">Membrane</location>
        <topology evidence="1">Multi-pass membrane protein</topology>
    </subcellularLocation>
</comment>
<feature type="transmembrane region" description="Helical" evidence="5">
    <location>
        <begin position="201"/>
        <end position="219"/>
    </location>
</feature>
<feature type="transmembrane region" description="Helical" evidence="5">
    <location>
        <begin position="277"/>
        <end position="297"/>
    </location>
</feature>
<dbReference type="InterPro" id="IPR007016">
    <property type="entry name" value="O-antigen_ligase-rel_domated"/>
</dbReference>
<reference evidence="7" key="1">
    <citation type="submission" date="2021-02" db="EMBL/GenBank/DDBJ databases">
        <title>The CRISPR/cas machinery reduction and long-range gene transfer in the hot spring cyanobacterium Synechococcus.</title>
        <authorList>
            <person name="Dvorak P."/>
            <person name="Jahodarova E."/>
            <person name="Hasler P."/>
            <person name="Poulickova A."/>
        </authorList>
    </citation>
    <scope>NUCLEOTIDE SEQUENCE</scope>
    <source>
        <strain evidence="7">Rupite</strain>
    </source>
</reference>
<feature type="transmembrane region" description="Helical" evidence="5">
    <location>
        <begin position="226"/>
        <end position="242"/>
    </location>
</feature>
<sequence length="466" mass="51799">MERAMELWRGFLLRDFDVQAWWQGSVLGRLSGSLQHWGKNSLWVQTSDGIALGLVMLYWGFSAQPSTGILGLILLVMAAMLGLGWLVQTPSWVAAHLPLGLFWGIATLATIFSPVPYAARDGWLKLTLYLAGYLLLHRLLQKPRCRDWVVGSLLLVSLVMGVYGLRQYFYGAAELATWVDPESGLAGVTRVYSYLRNPNLYGGYLIPLIPLGLGAAWIWPSWGAKLLATFITLVNLICLLLTYSRGAWIGALVMVATMAVLLVQWNSIHLPGRWRRWTLPALFAGGGAALLLGILTVRPLRLRVQSLFLGRVDTSNNFRINVWAAVLDMIRDFPILGIGPGNVAFNRVYPLYQRGNFSALGSYSVPLELTLETGFIGSLTFAWFLLVLFDHGWRQWRLALGSRDPQGLWVAAGLAACVGMMAHGLVDTIWYRPQVQMLWWLAVALITASLGSLQTIPSQQEQRSNE</sequence>
<dbReference type="NCBIfam" id="TIGR00947">
    <property type="entry name" value="2A73"/>
    <property type="match status" value="1"/>
</dbReference>
<proteinExistence type="predicted"/>
<dbReference type="EMBL" id="JAFIRA010000005">
    <property type="protein sequence ID" value="MCJ2541974.1"/>
    <property type="molecule type" value="Genomic_DNA"/>
</dbReference>
<dbReference type="InterPro" id="IPR051533">
    <property type="entry name" value="WaaL-like"/>
</dbReference>
<evidence type="ECO:0000256" key="2">
    <source>
        <dbReference type="ARBA" id="ARBA00022692"/>
    </source>
</evidence>
<keyword evidence="8" id="KW-1185">Reference proteome</keyword>
<organism evidence="7 8">
    <name type="scientific">Thermostichus vulcanus str. 'Rupite'</name>
    <dbReference type="NCBI Taxonomy" id="2813851"/>
    <lineage>
        <taxon>Bacteria</taxon>
        <taxon>Bacillati</taxon>
        <taxon>Cyanobacteriota</taxon>
        <taxon>Cyanophyceae</taxon>
        <taxon>Thermostichales</taxon>
        <taxon>Thermostichaceae</taxon>
        <taxon>Thermostichus</taxon>
    </lineage>
</organism>
<name>A0ABT0C858_THEVL</name>
<comment type="caution">
    <text evidence="7">The sequence shown here is derived from an EMBL/GenBank/DDBJ whole genome shotgun (WGS) entry which is preliminary data.</text>
</comment>
<feature type="transmembrane region" description="Helical" evidence="5">
    <location>
        <begin position="369"/>
        <end position="389"/>
    </location>
</feature>
<keyword evidence="3 5" id="KW-1133">Transmembrane helix</keyword>
<feature type="transmembrane region" description="Helical" evidence="5">
    <location>
        <begin position="42"/>
        <end position="61"/>
    </location>
</feature>
<feature type="transmembrane region" description="Helical" evidence="5">
    <location>
        <begin position="147"/>
        <end position="165"/>
    </location>
</feature>
<dbReference type="InterPro" id="IPR006007">
    <property type="entry name" value="Inorganic_carbon_transpt"/>
</dbReference>
<feature type="transmembrane region" description="Helical" evidence="5">
    <location>
        <begin position="437"/>
        <end position="456"/>
    </location>
</feature>
<evidence type="ECO:0000313" key="8">
    <source>
        <dbReference type="Proteomes" id="UP000830835"/>
    </source>
</evidence>
<gene>
    <name evidence="7" type="ORF">JX360_03475</name>
</gene>
<evidence type="ECO:0000256" key="4">
    <source>
        <dbReference type="ARBA" id="ARBA00023136"/>
    </source>
</evidence>
<evidence type="ECO:0000256" key="1">
    <source>
        <dbReference type="ARBA" id="ARBA00004141"/>
    </source>
</evidence>
<feature type="transmembrane region" description="Helical" evidence="5">
    <location>
        <begin position="67"/>
        <end position="87"/>
    </location>
</feature>
<dbReference type="Proteomes" id="UP000830835">
    <property type="component" value="Unassembled WGS sequence"/>
</dbReference>
<evidence type="ECO:0000259" key="6">
    <source>
        <dbReference type="Pfam" id="PF04932"/>
    </source>
</evidence>
<evidence type="ECO:0000256" key="3">
    <source>
        <dbReference type="ARBA" id="ARBA00022989"/>
    </source>
</evidence>
<protein>
    <submittedName>
        <fullName evidence="7">IctB family putative bicarbonate transporter</fullName>
    </submittedName>
</protein>
<dbReference type="PANTHER" id="PTHR37422">
    <property type="entry name" value="TEICHURONIC ACID BIOSYNTHESIS PROTEIN TUAE"/>
    <property type="match status" value="1"/>
</dbReference>
<feature type="transmembrane region" description="Helical" evidence="5">
    <location>
        <begin position="99"/>
        <end position="117"/>
    </location>
</feature>
<evidence type="ECO:0000256" key="5">
    <source>
        <dbReference type="SAM" id="Phobius"/>
    </source>
</evidence>
<feature type="transmembrane region" description="Helical" evidence="5">
    <location>
        <begin position="409"/>
        <end position="431"/>
    </location>
</feature>
<accession>A0ABT0C858</accession>
<dbReference type="Pfam" id="PF04932">
    <property type="entry name" value="Wzy_C"/>
    <property type="match status" value="1"/>
</dbReference>
<evidence type="ECO:0000313" key="7">
    <source>
        <dbReference type="EMBL" id="MCJ2541974.1"/>
    </source>
</evidence>
<feature type="transmembrane region" description="Helical" evidence="5">
    <location>
        <begin position="248"/>
        <end position="265"/>
    </location>
</feature>
<dbReference type="PANTHER" id="PTHR37422:SF22">
    <property type="entry name" value="SLR1515 PROTEIN"/>
    <property type="match status" value="1"/>
</dbReference>
<keyword evidence="4 5" id="KW-0472">Membrane</keyword>
<dbReference type="RefSeq" id="WP_244349185.1">
    <property type="nucleotide sequence ID" value="NZ_JAFIRA010000005.1"/>
</dbReference>